<keyword evidence="3" id="KW-0949">S-adenosyl-L-methionine</keyword>
<dbReference type="InterPro" id="IPR051654">
    <property type="entry name" value="Meroterpenoid_MTases"/>
</dbReference>
<gene>
    <name evidence="5" type="ORF">AC579_4533</name>
</gene>
<evidence type="ECO:0000256" key="2">
    <source>
        <dbReference type="ARBA" id="ARBA00022679"/>
    </source>
</evidence>
<dbReference type="SUPFAM" id="SSF53335">
    <property type="entry name" value="S-adenosyl-L-methionine-dependent methyltransferases"/>
    <property type="match status" value="1"/>
</dbReference>
<keyword evidence="6" id="KW-1185">Reference proteome</keyword>
<reference evidence="5 6" key="1">
    <citation type="submission" date="2015-07" db="EMBL/GenBank/DDBJ databases">
        <title>Comparative genomics of the Sigatoka disease complex on banana suggests a link between parallel evolutionary changes in Pseudocercospora fijiensis and Pseudocercospora eumusae and increased virulence on the banana host.</title>
        <authorList>
            <person name="Chang T.-C."/>
            <person name="Salvucci A."/>
            <person name="Crous P.W."/>
            <person name="Stergiopoulos I."/>
        </authorList>
    </citation>
    <scope>NUCLEOTIDE SEQUENCE [LARGE SCALE GENOMIC DNA]</scope>
    <source>
        <strain evidence="5 6">CBS 116634</strain>
    </source>
</reference>
<dbReference type="InterPro" id="IPR029063">
    <property type="entry name" value="SAM-dependent_MTases_sf"/>
</dbReference>
<sequence>MFLVSSPVNNELPTCATPCSKYSHFCPDFITAVILQLRFGEIRPWPPLTHKTRPTLHIRTDREKEDAPHWQSDVDKVLQDRTRQMLETYSGIVPSNIVAHIKHAQQRAWDIAPFASVGAMMWLNSYLRLHISYDTVLDRANQHAGARSDQMHGFDIQSGFFDIGYDFYKDGNIFKAHFFHADILKDFSESELAPLTGQIDIIWCAKLIHLFDRANQPIMAARLVSLLKSRPGSMFLGSQNGYPGGNDVLIKEGSQRILPQSDRIFLGDAEQMKEIWAEVGEETGTKWEVDSRLLDLRTIGLHDDDGSPYKKFTGYNLQWTATMCWLFRREMLSGRPYPSDTCQDRRLGRVAPDFFQVLSSANDHMLHLGVSVLLSWQLSPVQSSRSASQPAFPFLA</sequence>
<organism evidence="5 6">
    <name type="scientific">Pseudocercospora musae</name>
    <dbReference type="NCBI Taxonomy" id="113226"/>
    <lineage>
        <taxon>Eukaryota</taxon>
        <taxon>Fungi</taxon>
        <taxon>Dikarya</taxon>
        <taxon>Ascomycota</taxon>
        <taxon>Pezizomycotina</taxon>
        <taxon>Dothideomycetes</taxon>
        <taxon>Dothideomycetidae</taxon>
        <taxon>Mycosphaerellales</taxon>
        <taxon>Mycosphaerellaceae</taxon>
        <taxon>Pseudocercospora</taxon>
    </lineage>
</organism>
<evidence type="ECO:0000313" key="5">
    <source>
        <dbReference type="EMBL" id="KXT18074.1"/>
    </source>
</evidence>
<comment type="pathway">
    <text evidence="1">Secondary metabolite biosynthesis.</text>
</comment>
<evidence type="ECO:0000256" key="3">
    <source>
        <dbReference type="ARBA" id="ARBA00022691"/>
    </source>
</evidence>
<dbReference type="PANTHER" id="PTHR35897">
    <property type="entry name" value="METHYLTRANSFERASE AUSD"/>
    <property type="match status" value="1"/>
</dbReference>
<proteinExistence type="inferred from homology"/>
<evidence type="ECO:0008006" key="7">
    <source>
        <dbReference type="Google" id="ProtNLM"/>
    </source>
</evidence>
<dbReference type="EMBL" id="LFZO01000011">
    <property type="protein sequence ID" value="KXT18074.1"/>
    <property type="molecule type" value="Genomic_DNA"/>
</dbReference>
<dbReference type="Proteomes" id="UP000073492">
    <property type="component" value="Unassembled WGS sequence"/>
</dbReference>
<evidence type="ECO:0000256" key="4">
    <source>
        <dbReference type="ARBA" id="ARBA00038314"/>
    </source>
</evidence>
<accession>A0A139IU12</accession>
<dbReference type="OrthoDB" id="4850726at2759"/>
<dbReference type="AlphaFoldDB" id="A0A139IU12"/>
<name>A0A139IU12_9PEZI</name>
<evidence type="ECO:0000313" key="6">
    <source>
        <dbReference type="Proteomes" id="UP000073492"/>
    </source>
</evidence>
<dbReference type="GO" id="GO:0016740">
    <property type="term" value="F:transferase activity"/>
    <property type="evidence" value="ECO:0007669"/>
    <property type="project" value="UniProtKB-KW"/>
</dbReference>
<comment type="caution">
    <text evidence="5">The sequence shown here is derived from an EMBL/GenBank/DDBJ whole genome shotgun (WGS) entry which is preliminary data.</text>
</comment>
<dbReference type="PANTHER" id="PTHR35897:SF1">
    <property type="entry name" value="METHYLTRANSFERASE AUSD"/>
    <property type="match status" value="1"/>
</dbReference>
<comment type="similarity">
    <text evidence="4">Belongs to the class I-like SAM-binding methyltransferase superfamily.</text>
</comment>
<evidence type="ECO:0000256" key="1">
    <source>
        <dbReference type="ARBA" id="ARBA00005179"/>
    </source>
</evidence>
<protein>
    <recommendedName>
        <fullName evidence="7">Methyltransferase domain-containing protein</fullName>
    </recommendedName>
</protein>
<keyword evidence="2" id="KW-0808">Transferase</keyword>